<comment type="similarity">
    <text evidence="2">Belongs to the IQD family.</text>
</comment>
<accession>A0AAE1S239</accession>
<evidence type="ECO:0000313" key="4">
    <source>
        <dbReference type="EMBL" id="KAK4361459.1"/>
    </source>
</evidence>
<sequence>MESELGTTKSTQISPSKPAGTARRMFKALKSLVKFQAVVRGVSVRRQAQIAFHCMHALARLQVTVRARQLQ</sequence>
<feature type="compositionally biased region" description="Polar residues" evidence="3">
    <location>
        <begin position="1"/>
        <end position="15"/>
    </location>
</feature>
<evidence type="ECO:0000313" key="5">
    <source>
        <dbReference type="Proteomes" id="UP001291623"/>
    </source>
</evidence>
<dbReference type="Proteomes" id="UP001291623">
    <property type="component" value="Unassembled WGS sequence"/>
</dbReference>
<keyword evidence="1" id="KW-0112">Calmodulin-binding</keyword>
<feature type="region of interest" description="Disordered" evidence="3">
    <location>
        <begin position="1"/>
        <end position="20"/>
    </location>
</feature>
<protein>
    <submittedName>
        <fullName evidence="4">Uncharacterized protein</fullName>
    </submittedName>
</protein>
<dbReference type="PANTHER" id="PTHR32295:SF206">
    <property type="entry name" value="PROTEIN IQ-DOMAIN 1-LIKE"/>
    <property type="match status" value="1"/>
</dbReference>
<dbReference type="AlphaFoldDB" id="A0AAE1S239"/>
<evidence type="ECO:0000256" key="2">
    <source>
        <dbReference type="ARBA" id="ARBA00024341"/>
    </source>
</evidence>
<reference evidence="4" key="1">
    <citation type="submission" date="2023-12" db="EMBL/GenBank/DDBJ databases">
        <title>Genome assembly of Anisodus tanguticus.</title>
        <authorList>
            <person name="Wang Y.-J."/>
        </authorList>
    </citation>
    <scope>NUCLEOTIDE SEQUENCE</scope>
    <source>
        <strain evidence="4">KB-2021</strain>
        <tissue evidence="4">Leaf</tissue>
    </source>
</reference>
<evidence type="ECO:0000256" key="1">
    <source>
        <dbReference type="ARBA" id="ARBA00022860"/>
    </source>
</evidence>
<evidence type="ECO:0000256" key="3">
    <source>
        <dbReference type="SAM" id="MobiDB-lite"/>
    </source>
</evidence>
<name>A0AAE1S239_9SOLA</name>
<dbReference type="PANTHER" id="PTHR32295">
    <property type="entry name" value="IQ-DOMAIN 5-RELATED"/>
    <property type="match status" value="1"/>
</dbReference>
<dbReference type="GO" id="GO:0005516">
    <property type="term" value="F:calmodulin binding"/>
    <property type="evidence" value="ECO:0007669"/>
    <property type="project" value="UniProtKB-KW"/>
</dbReference>
<proteinExistence type="inferred from homology"/>
<comment type="caution">
    <text evidence="4">The sequence shown here is derived from an EMBL/GenBank/DDBJ whole genome shotgun (WGS) entry which is preliminary data.</text>
</comment>
<organism evidence="4 5">
    <name type="scientific">Anisodus tanguticus</name>
    <dbReference type="NCBI Taxonomy" id="243964"/>
    <lineage>
        <taxon>Eukaryota</taxon>
        <taxon>Viridiplantae</taxon>
        <taxon>Streptophyta</taxon>
        <taxon>Embryophyta</taxon>
        <taxon>Tracheophyta</taxon>
        <taxon>Spermatophyta</taxon>
        <taxon>Magnoliopsida</taxon>
        <taxon>eudicotyledons</taxon>
        <taxon>Gunneridae</taxon>
        <taxon>Pentapetalae</taxon>
        <taxon>asterids</taxon>
        <taxon>lamiids</taxon>
        <taxon>Solanales</taxon>
        <taxon>Solanaceae</taxon>
        <taxon>Solanoideae</taxon>
        <taxon>Hyoscyameae</taxon>
        <taxon>Anisodus</taxon>
    </lineage>
</organism>
<keyword evidence="5" id="KW-1185">Reference proteome</keyword>
<gene>
    <name evidence="4" type="ORF">RND71_020411</name>
</gene>
<dbReference type="EMBL" id="JAVYJV010000010">
    <property type="protein sequence ID" value="KAK4361459.1"/>
    <property type="molecule type" value="Genomic_DNA"/>
</dbReference>